<feature type="chain" id="PRO_5014968096" description="Lipoprotein" evidence="2">
    <location>
        <begin position="20"/>
        <end position="174"/>
    </location>
</feature>
<dbReference type="NCBIfam" id="NF047704">
    <property type="entry name" value="Lsa16_fam_lipo"/>
    <property type="match status" value="1"/>
</dbReference>
<accession>A0A2M9X8I5</accession>
<dbReference type="RefSeq" id="WP_100708141.1">
    <property type="nucleotide sequence ID" value="NZ_NPDL01000012.1"/>
</dbReference>
<dbReference type="AlphaFoldDB" id="A0A2M9X8I5"/>
<evidence type="ECO:0000256" key="2">
    <source>
        <dbReference type="SAM" id="SignalP"/>
    </source>
</evidence>
<organism evidence="3 4">
    <name type="scientific">Leptospira hartskeerlii</name>
    <dbReference type="NCBI Taxonomy" id="2023177"/>
    <lineage>
        <taxon>Bacteria</taxon>
        <taxon>Pseudomonadati</taxon>
        <taxon>Spirochaetota</taxon>
        <taxon>Spirochaetia</taxon>
        <taxon>Leptospirales</taxon>
        <taxon>Leptospiraceae</taxon>
        <taxon>Leptospira</taxon>
    </lineage>
</organism>
<feature type="region of interest" description="Disordered" evidence="1">
    <location>
        <begin position="127"/>
        <end position="148"/>
    </location>
</feature>
<gene>
    <name evidence="3" type="ORF">CH357_17925</name>
</gene>
<evidence type="ECO:0000313" key="4">
    <source>
        <dbReference type="Proteomes" id="UP000232196"/>
    </source>
</evidence>
<evidence type="ECO:0008006" key="5">
    <source>
        <dbReference type="Google" id="ProtNLM"/>
    </source>
</evidence>
<evidence type="ECO:0000256" key="1">
    <source>
        <dbReference type="SAM" id="MobiDB-lite"/>
    </source>
</evidence>
<proteinExistence type="predicted"/>
<evidence type="ECO:0000313" key="3">
    <source>
        <dbReference type="EMBL" id="PJZ24006.1"/>
    </source>
</evidence>
<name>A0A2M9X8I5_9LEPT</name>
<dbReference type="PROSITE" id="PS51257">
    <property type="entry name" value="PROKAR_LIPOPROTEIN"/>
    <property type="match status" value="1"/>
</dbReference>
<sequence length="174" mass="19535">MKKLALNITILGIAALALGACSNTAQIVGNINCPTLEKGKLDPKVGILSDDQPDSVQVELLPVGTVVKVYDYRNHYYIAKKLVRIKTEKNEGWVDPVCLVVGQNPDDSVFKWAYRSDYKPFLDREDRDRYNHKNDPKDGPDAKGRSTDGFEYDVYKNLPKDKVPLADLAPELKK</sequence>
<dbReference type="Proteomes" id="UP000232196">
    <property type="component" value="Unassembled WGS sequence"/>
</dbReference>
<keyword evidence="4" id="KW-1185">Reference proteome</keyword>
<feature type="signal peptide" evidence="2">
    <location>
        <begin position="1"/>
        <end position="19"/>
    </location>
</feature>
<reference evidence="3 4" key="1">
    <citation type="submission" date="2017-07" db="EMBL/GenBank/DDBJ databases">
        <title>Leptospira spp. isolated from tropical soils.</title>
        <authorList>
            <person name="Thibeaux R."/>
            <person name="Iraola G."/>
            <person name="Ferres I."/>
            <person name="Bierque E."/>
            <person name="Girault D."/>
            <person name="Soupe-Gilbert M.-E."/>
            <person name="Picardeau M."/>
            <person name="Goarant C."/>
        </authorList>
    </citation>
    <scope>NUCLEOTIDE SEQUENCE [LARGE SCALE GENOMIC DNA]</scope>
    <source>
        <strain evidence="3 4">MCA1-C-A1</strain>
    </source>
</reference>
<keyword evidence="2" id="KW-0732">Signal</keyword>
<dbReference type="OrthoDB" id="338432at2"/>
<protein>
    <recommendedName>
        <fullName evidence="5">Lipoprotein</fullName>
    </recommendedName>
</protein>
<comment type="caution">
    <text evidence="3">The sequence shown here is derived from an EMBL/GenBank/DDBJ whole genome shotgun (WGS) entry which is preliminary data.</text>
</comment>
<dbReference type="EMBL" id="NPDN01000011">
    <property type="protein sequence ID" value="PJZ24006.1"/>
    <property type="molecule type" value="Genomic_DNA"/>
</dbReference>